<evidence type="ECO:0000313" key="1">
    <source>
        <dbReference type="EMBL" id="JAD94580.1"/>
    </source>
</evidence>
<sequence length="56" mass="5932">MLRKIDSDCHIVAARTAGGGTTVPIEGISSSTAHNKCTCSPSLRLQMLSLPSRCMQ</sequence>
<reference evidence="1" key="1">
    <citation type="submission" date="2014-09" db="EMBL/GenBank/DDBJ databases">
        <authorList>
            <person name="Magalhaes I.L.F."/>
            <person name="Oliveira U."/>
            <person name="Santos F.R."/>
            <person name="Vidigal T.H.D.A."/>
            <person name="Brescovit A.D."/>
            <person name="Santos A.J."/>
        </authorList>
    </citation>
    <scope>NUCLEOTIDE SEQUENCE</scope>
    <source>
        <tissue evidence="1">Shoot tissue taken approximately 20 cm above the soil surface</tissue>
    </source>
</reference>
<dbReference type="AlphaFoldDB" id="A0A0A9E9I1"/>
<protein>
    <submittedName>
        <fullName evidence="1">Uncharacterized protein</fullName>
    </submittedName>
</protein>
<organism evidence="1">
    <name type="scientific">Arundo donax</name>
    <name type="common">Giant reed</name>
    <name type="synonym">Donax arundinaceus</name>
    <dbReference type="NCBI Taxonomy" id="35708"/>
    <lineage>
        <taxon>Eukaryota</taxon>
        <taxon>Viridiplantae</taxon>
        <taxon>Streptophyta</taxon>
        <taxon>Embryophyta</taxon>
        <taxon>Tracheophyta</taxon>
        <taxon>Spermatophyta</taxon>
        <taxon>Magnoliopsida</taxon>
        <taxon>Liliopsida</taxon>
        <taxon>Poales</taxon>
        <taxon>Poaceae</taxon>
        <taxon>PACMAD clade</taxon>
        <taxon>Arundinoideae</taxon>
        <taxon>Arundineae</taxon>
        <taxon>Arundo</taxon>
    </lineage>
</organism>
<proteinExistence type="predicted"/>
<reference evidence="1" key="2">
    <citation type="journal article" date="2015" name="Data Brief">
        <title>Shoot transcriptome of the giant reed, Arundo donax.</title>
        <authorList>
            <person name="Barrero R.A."/>
            <person name="Guerrero F.D."/>
            <person name="Moolhuijzen P."/>
            <person name="Goolsby J.A."/>
            <person name="Tidwell J."/>
            <person name="Bellgard S.E."/>
            <person name="Bellgard M.I."/>
        </authorList>
    </citation>
    <scope>NUCLEOTIDE SEQUENCE</scope>
    <source>
        <tissue evidence="1">Shoot tissue taken approximately 20 cm above the soil surface</tissue>
    </source>
</reference>
<name>A0A0A9E9I1_ARUDO</name>
<accession>A0A0A9E9I1</accession>
<dbReference type="EMBL" id="GBRH01203315">
    <property type="protein sequence ID" value="JAD94580.1"/>
    <property type="molecule type" value="Transcribed_RNA"/>
</dbReference>